<dbReference type="Proteomes" id="UP000731907">
    <property type="component" value="Unassembled WGS sequence"/>
</dbReference>
<feature type="region of interest" description="Disordered" evidence="1">
    <location>
        <begin position="169"/>
        <end position="242"/>
    </location>
</feature>
<dbReference type="RefSeq" id="WP_161762870.1">
    <property type="nucleotide sequence ID" value="NZ_JAAATX020000008.1"/>
</dbReference>
<gene>
    <name evidence="2" type="ORF">GU927_012960</name>
</gene>
<reference evidence="2 3" key="1">
    <citation type="submission" date="2021-06" db="EMBL/GenBank/DDBJ databases">
        <title>Rhodobacteraceae bacterium strain HSP-20.</title>
        <authorList>
            <person name="Chen W.-M."/>
        </authorList>
    </citation>
    <scope>NUCLEOTIDE SEQUENCE [LARGE SCALE GENOMIC DNA]</scope>
    <source>
        <strain evidence="2 3">HSP-20</strain>
    </source>
</reference>
<comment type="caution">
    <text evidence="2">The sequence shown here is derived from an EMBL/GenBank/DDBJ whole genome shotgun (WGS) entry which is preliminary data.</text>
</comment>
<proteinExistence type="predicted"/>
<name>A0ABS6J5F3_9RHOB</name>
<feature type="compositionally biased region" description="Gly residues" evidence="1">
    <location>
        <begin position="169"/>
        <end position="236"/>
    </location>
</feature>
<dbReference type="EMBL" id="JAAATX020000008">
    <property type="protein sequence ID" value="MBU9698755.1"/>
    <property type="molecule type" value="Genomic_DNA"/>
</dbReference>
<accession>A0ABS6J5F3</accession>
<evidence type="ECO:0000313" key="3">
    <source>
        <dbReference type="Proteomes" id="UP000731907"/>
    </source>
</evidence>
<evidence type="ECO:0000256" key="1">
    <source>
        <dbReference type="SAM" id="MobiDB-lite"/>
    </source>
</evidence>
<organism evidence="2 3">
    <name type="scientific">Paragemmobacter amnigenus</name>
    <dbReference type="NCBI Taxonomy" id="2852097"/>
    <lineage>
        <taxon>Bacteria</taxon>
        <taxon>Pseudomonadati</taxon>
        <taxon>Pseudomonadota</taxon>
        <taxon>Alphaproteobacteria</taxon>
        <taxon>Rhodobacterales</taxon>
        <taxon>Paracoccaceae</taxon>
        <taxon>Paragemmobacter</taxon>
    </lineage>
</organism>
<keyword evidence="3" id="KW-1185">Reference proteome</keyword>
<protein>
    <submittedName>
        <fullName evidence="2">Uncharacterized protein</fullName>
    </submittedName>
</protein>
<sequence>MDIQTKHRKAAVAKRPAGRALLALAERKETPLAAIATLMALAVAALARSAFAGEKPSAGAVEEGAAPDGGKQDYPMCLIADAEPISPFDLAYLDPDDPLITGSIPRGGVAGSISGGPGILDISRFFDVADPAIDLPDRYLSALPDIRTASSVPLGLSSSGTGGIAAGGGAGGSAGGGAAGGDGSSAGGGAGAGAGAGGSGTGGSGAGGAGTGGTGSGGAGSGGGSGGAGTGDGTGAGNAPSEHAGMGDLVSFEELFARLAEVAAPFCPDTIRDITSAAIGDWVSQQELYRLRGGEVQAALDPVFAGQQDRTFQLLSDPLSREAFVKQHFPTADFADLPGRVCGDHYFDPAAEPAIDTETHSALL</sequence>
<evidence type="ECO:0000313" key="2">
    <source>
        <dbReference type="EMBL" id="MBU9698755.1"/>
    </source>
</evidence>